<evidence type="ECO:0000313" key="1">
    <source>
        <dbReference type="EMBL" id="EKF40322.1"/>
    </source>
</evidence>
<dbReference type="AlphaFoldDB" id="K2PGR8"/>
<dbReference type="PATRIC" id="fig|1231190.3.peg.4418"/>
<comment type="caution">
    <text evidence="1">The sequence shown here is derived from an EMBL/GenBank/DDBJ whole genome shotgun (WGS) entry which is preliminary data.</text>
</comment>
<evidence type="ECO:0008006" key="3">
    <source>
        <dbReference type="Google" id="ProtNLM"/>
    </source>
</evidence>
<evidence type="ECO:0000313" key="2">
    <source>
        <dbReference type="Proteomes" id="UP000007374"/>
    </source>
</evidence>
<proteinExistence type="predicted"/>
<dbReference type="EMBL" id="AMSI01000019">
    <property type="protein sequence ID" value="EKF40322.1"/>
    <property type="molecule type" value="Genomic_DNA"/>
</dbReference>
<accession>K2PGR8</accession>
<dbReference type="Proteomes" id="UP000007374">
    <property type="component" value="Unassembled WGS sequence"/>
</dbReference>
<name>K2PGR8_9HYPH</name>
<organism evidence="1 2">
    <name type="scientific">Nitratireductor indicus C115</name>
    <dbReference type="NCBI Taxonomy" id="1231190"/>
    <lineage>
        <taxon>Bacteria</taxon>
        <taxon>Pseudomonadati</taxon>
        <taxon>Pseudomonadota</taxon>
        <taxon>Alphaproteobacteria</taxon>
        <taxon>Hyphomicrobiales</taxon>
        <taxon>Phyllobacteriaceae</taxon>
        <taxon>Nitratireductor</taxon>
    </lineage>
</organism>
<dbReference type="eggNOG" id="ENOG5032ZYF">
    <property type="taxonomic scope" value="Bacteria"/>
</dbReference>
<protein>
    <recommendedName>
        <fullName evidence="3">Esterase</fullName>
    </recommendedName>
</protein>
<sequence>MGVEWTRSMAFLREAAGRLRLRRERESIETADQLAAFVSTRSAFVAQKKLYGYLKARMGTRYPSMFEDDVFIQSINVAKLHVFAACLSDMAVHTVARVGHTGSLSNEQVALLASHCFEWGIGDNEAHLPDEGMARSWRDGFAARLRDVHWENLAAGGDAFSESPKALFQWAPIAENLKRYDQEIVENSIRFAFGEVARDFRERATLGGIATDWCRSRMDAEAPAQS</sequence>
<dbReference type="RefSeq" id="WP_009452500.1">
    <property type="nucleotide sequence ID" value="NZ_AMSI01000019.1"/>
</dbReference>
<reference evidence="1 2" key="1">
    <citation type="journal article" date="2012" name="J. Bacteriol.">
        <title>Genome Sequence of Nitratireductor indicus Type Strain C115.</title>
        <authorList>
            <person name="Lai Q."/>
            <person name="Li G."/>
            <person name="Yu Z."/>
            <person name="Shao Z."/>
        </authorList>
    </citation>
    <scope>NUCLEOTIDE SEQUENCE [LARGE SCALE GENOMIC DNA]</scope>
    <source>
        <strain evidence="1 2">C115</strain>
    </source>
</reference>
<gene>
    <name evidence="1" type="ORF">NA8A_21381</name>
</gene>
<dbReference type="STRING" id="721133.SAMN05216176_11839"/>
<keyword evidence="2" id="KW-1185">Reference proteome</keyword>